<name>A0A1I1GQT2_9GAMM</name>
<dbReference type="OrthoDB" id="9788465at2"/>
<dbReference type="RefSeq" id="WP_091980852.1">
    <property type="nucleotide sequence ID" value="NZ_FOLO01000005.1"/>
</dbReference>
<dbReference type="Proteomes" id="UP000198862">
    <property type="component" value="Unassembled WGS sequence"/>
</dbReference>
<evidence type="ECO:0000313" key="2">
    <source>
        <dbReference type="Proteomes" id="UP000198862"/>
    </source>
</evidence>
<dbReference type="AlphaFoldDB" id="A0A1I1GQT2"/>
<dbReference type="Pfam" id="PF07308">
    <property type="entry name" value="DUF1456"/>
    <property type="match status" value="2"/>
</dbReference>
<dbReference type="InterPro" id="IPR009921">
    <property type="entry name" value="YehS-like"/>
</dbReference>
<protein>
    <submittedName>
        <fullName evidence="1">Uncharacterized conserved protein YehS, DUF1456 family</fullName>
    </submittedName>
</protein>
<proteinExistence type="predicted"/>
<accession>A0A1I1GQT2</accession>
<reference evidence="1 2" key="1">
    <citation type="submission" date="2016-10" db="EMBL/GenBank/DDBJ databases">
        <authorList>
            <person name="de Groot N.N."/>
        </authorList>
    </citation>
    <scope>NUCLEOTIDE SEQUENCE [LARGE SCALE GENOMIC DNA]</scope>
    <source>
        <strain evidence="1 2">DSM 6059</strain>
    </source>
</reference>
<organism evidence="1 2">
    <name type="scientific">Pseudoalteromonas denitrificans DSM 6059</name>
    <dbReference type="NCBI Taxonomy" id="1123010"/>
    <lineage>
        <taxon>Bacteria</taxon>
        <taxon>Pseudomonadati</taxon>
        <taxon>Pseudomonadota</taxon>
        <taxon>Gammaproteobacteria</taxon>
        <taxon>Alteromonadales</taxon>
        <taxon>Pseudoalteromonadaceae</taxon>
        <taxon>Pseudoalteromonas</taxon>
    </lineage>
</organism>
<gene>
    <name evidence="1" type="ORF">SAMN02745724_00988</name>
</gene>
<evidence type="ECO:0000313" key="1">
    <source>
        <dbReference type="EMBL" id="SFC13652.1"/>
    </source>
</evidence>
<dbReference type="PANTHER" id="PTHR37805">
    <property type="entry name" value="CYTOPLASMIC PROTEIN-RELATED"/>
    <property type="match status" value="1"/>
</dbReference>
<sequence length="174" mass="20078">MINNLVLRRLRYALNLREDSIAQIFALSGHKITSFSISCLLKKEEEDAYVECTDVVLEKFLDGLIIKNRGAKDDNQTQSTQNSAEVVRLNNNIIMKKLRIAFEFRDDDMLDVMKKAGFRFSKTEMTALFRKRGTRNFKACGDQLLRNFLTGICEKFRPSEKKESAPTDSPWSKK</sequence>
<dbReference type="EMBL" id="FOLO01000005">
    <property type="protein sequence ID" value="SFC13652.1"/>
    <property type="molecule type" value="Genomic_DNA"/>
</dbReference>
<dbReference type="PANTHER" id="PTHR37805:SF1">
    <property type="entry name" value="CYTOPLASMIC PROTEIN"/>
    <property type="match status" value="1"/>
</dbReference>
<dbReference type="STRING" id="1123010.SAMN02745724_00988"/>
<keyword evidence="2" id="KW-1185">Reference proteome</keyword>